<accession>A0ABP1NJL5</accession>
<evidence type="ECO:0000256" key="7">
    <source>
        <dbReference type="ARBA" id="ARBA00023170"/>
    </source>
</evidence>
<keyword evidence="15" id="KW-1185">Reference proteome</keyword>
<dbReference type="PANTHER" id="PTHR24240">
    <property type="entry name" value="OPSIN"/>
    <property type="match status" value="1"/>
</dbReference>
<feature type="compositionally biased region" description="Basic and acidic residues" evidence="11">
    <location>
        <begin position="216"/>
        <end position="226"/>
    </location>
</feature>
<evidence type="ECO:0000256" key="5">
    <source>
        <dbReference type="ARBA" id="ARBA00023040"/>
    </source>
</evidence>
<evidence type="ECO:0000256" key="12">
    <source>
        <dbReference type="SAM" id="Phobius"/>
    </source>
</evidence>
<dbReference type="PROSITE" id="PS50262">
    <property type="entry name" value="G_PROTEIN_RECEP_F1_2"/>
    <property type="match status" value="1"/>
</dbReference>
<dbReference type="InterPro" id="IPR017452">
    <property type="entry name" value="GPCR_Rhodpsn_7TM"/>
</dbReference>
<feature type="transmembrane region" description="Helical" evidence="12">
    <location>
        <begin position="95"/>
        <end position="120"/>
    </location>
</feature>
<dbReference type="Proteomes" id="UP001642520">
    <property type="component" value="Unassembled WGS sequence"/>
</dbReference>
<keyword evidence="5" id="KW-0297">G-protein coupled receptor</keyword>
<sequence>MLLHNETLVNGPLAFMGDEAGYVPSMRERFLGWNVPPEHSELVHPHWRGFIAPAKYWHIGLALIYLILLVMSVVGNFCVVWIFSTSKSLRTPSNMFIVSLAIFDVIMAFEMPMFLVNSFLERMIGWEIGCDVFAMFGSVSGMGQAITNAAIAFDRYRTISCPIDGRLNSKQAAVIIALTWFWVTPFSTLPLLRIWGRYTTGEEDEREVAGVEPGQGEERRAENRESGVHHILPIPSSLDAVRDGRDDRGIRQSRPFNAHDHDVACHVRQNGVLYRPVDLRD</sequence>
<evidence type="ECO:0000256" key="2">
    <source>
        <dbReference type="ARBA" id="ARBA00010663"/>
    </source>
</evidence>
<dbReference type="InterPro" id="IPR000276">
    <property type="entry name" value="GPCR_Rhodpsn"/>
</dbReference>
<comment type="subcellular location">
    <subcellularLocation>
        <location evidence="1">Membrane</location>
        <topology evidence="1">Multi-pass membrane protein</topology>
    </subcellularLocation>
</comment>
<organism evidence="14 15">
    <name type="scientific">Xylocopa violacea</name>
    <name type="common">Violet carpenter bee</name>
    <name type="synonym">Apis violacea</name>
    <dbReference type="NCBI Taxonomy" id="135666"/>
    <lineage>
        <taxon>Eukaryota</taxon>
        <taxon>Metazoa</taxon>
        <taxon>Ecdysozoa</taxon>
        <taxon>Arthropoda</taxon>
        <taxon>Hexapoda</taxon>
        <taxon>Insecta</taxon>
        <taxon>Pterygota</taxon>
        <taxon>Neoptera</taxon>
        <taxon>Endopterygota</taxon>
        <taxon>Hymenoptera</taxon>
        <taxon>Apocrita</taxon>
        <taxon>Aculeata</taxon>
        <taxon>Apoidea</taxon>
        <taxon>Anthophila</taxon>
        <taxon>Apidae</taxon>
        <taxon>Xylocopa</taxon>
        <taxon>Xylocopa</taxon>
    </lineage>
</organism>
<feature type="transmembrane region" description="Helical" evidence="12">
    <location>
        <begin position="56"/>
        <end position="83"/>
    </location>
</feature>
<name>A0ABP1NJL5_XYLVO</name>
<evidence type="ECO:0000313" key="14">
    <source>
        <dbReference type="EMBL" id="CAL7941224.1"/>
    </source>
</evidence>
<keyword evidence="4 12" id="KW-1133">Transmembrane helix</keyword>
<proteinExistence type="inferred from homology"/>
<protein>
    <recommendedName>
        <fullName evidence="13">G-protein coupled receptors family 1 profile domain-containing protein</fullName>
    </recommendedName>
</protein>
<comment type="similarity">
    <text evidence="2">Belongs to the G-protein coupled receptor 1 family.</text>
</comment>
<keyword evidence="7" id="KW-0675">Receptor</keyword>
<reference evidence="14 15" key="1">
    <citation type="submission" date="2024-08" db="EMBL/GenBank/DDBJ databases">
        <authorList>
            <person name="Will J Nash"/>
            <person name="Angela Man"/>
            <person name="Seanna McTaggart"/>
            <person name="Kendall Baker"/>
            <person name="Tom Barker"/>
            <person name="Leah Catchpole"/>
            <person name="Alex Durrant"/>
            <person name="Karim Gharbi"/>
            <person name="Naomi Irish"/>
            <person name="Gemy Kaithakottil"/>
            <person name="Debby Ku"/>
            <person name="Aaliyah Providence"/>
            <person name="Felix Shaw"/>
            <person name="David Swarbreck"/>
            <person name="Chris Watkins"/>
            <person name="Ann M. McCartney"/>
            <person name="Giulio Formenti"/>
            <person name="Alice Mouton"/>
            <person name="Noel Vella"/>
            <person name="Bjorn M von Reumont"/>
            <person name="Adriana Vella"/>
            <person name="Wilfried Haerty"/>
        </authorList>
    </citation>
    <scope>NUCLEOTIDE SEQUENCE [LARGE SCALE GENOMIC DNA]</scope>
</reference>
<dbReference type="EMBL" id="CAXAJV020001292">
    <property type="protein sequence ID" value="CAL7941224.1"/>
    <property type="molecule type" value="Genomic_DNA"/>
</dbReference>
<feature type="region of interest" description="Disordered" evidence="11">
    <location>
        <begin position="205"/>
        <end position="226"/>
    </location>
</feature>
<evidence type="ECO:0000256" key="9">
    <source>
        <dbReference type="ARBA" id="ARBA00023224"/>
    </source>
</evidence>
<dbReference type="SUPFAM" id="SSF81321">
    <property type="entry name" value="Family A G protein-coupled receptor-like"/>
    <property type="match status" value="1"/>
</dbReference>
<evidence type="ECO:0000256" key="11">
    <source>
        <dbReference type="SAM" id="MobiDB-lite"/>
    </source>
</evidence>
<keyword evidence="8" id="KW-0325">Glycoprotein</keyword>
<dbReference type="Gene3D" id="1.20.1070.10">
    <property type="entry name" value="Rhodopsin 7-helix transmembrane proteins"/>
    <property type="match status" value="1"/>
</dbReference>
<evidence type="ECO:0000313" key="15">
    <source>
        <dbReference type="Proteomes" id="UP001642520"/>
    </source>
</evidence>
<dbReference type="PRINTS" id="PR00237">
    <property type="entry name" value="GPCRRHODOPSN"/>
</dbReference>
<comment type="caution">
    <text evidence="14">The sequence shown here is derived from an EMBL/GenBank/DDBJ whole genome shotgun (WGS) entry which is preliminary data.</text>
</comment>
<keyword evidence="3 12" id="KW-0812">Transmembrane</keyword>
<evidence type="ECO:0000256" key="3">
    <source>
        <dbReference type="ARBA" id="ARBA00022692"/>
    </source>
</evidence>
<evidence type="ECO:0000256" key="8">
    <source>
        <dbReference type="ARBA" id="ARBA00023180"/>
    </source>
</evidence>
<evidence type="ECO:0000256" key="1">
    <source>
        <dbReference type="ARBA" id="ARBA00004141"/>
    </source>
</evidence>
<feature type="domain" description="G-protein coupled receptors family 1 profile" evidence="13">
    <location>
        <begin position="75"/>
        <end position="181"/>
    </location>
</feature>
<feature type="transmembrane region" description="Helical" evidence="12">
    <location>
        <begin position="132"/>
        <end position="153"/>
    </location>
</feature>
<evidence type="ECO:0000256" key="10">
    <source>
        <dbReference type="ARBA" id="ARBA00023305"/>
    </source>
</evidence>
<evidence type="ECO:0000256" key="6">
    <source>
        <dbReference type="ARBA" id="ARBA00023136"/>
    </source>
</evidence>
<keyword evidence="10" id="KW-0716">Sensory transduction</keyword>
<keyword evidence="6 12" id="KW-0472">Membrane</keyword>
<dbReference type="Pfam" id="PF00001">
    <property type="entry name" value="7tm_1"/>
    <property type="match status" value="1"/>
</dbReference>
<keyword evidence="10" id="KW-0844">Vision</keyword>
<evidence type="ECO:0000259" key="13">
    <source>
        <dbReference type="PROSITE" id="PS50262"/>
    </source>
</evidence>
<keyword evidence="9" id="KW-0807">Transducer</keyword>
<feature type="transmembrane region" description="Helical" evidence="12">
    <location>
        <begin position="173"/>
        <end position="192"/>
    </location>
</feature>
<dbReference type="InterPro" id="IPR050125">
    <property type="entry name" value="GPCR_opsins"/>
</dbReference>
<evidence type="ECO:0000256" key="4">
    <source>
        <dbReference type="ARBA" id="ARBA00022989"/>
    </source>
</evidence>
<gene>
    <name evidence="14" type="ORF">XYLVIOL_LOCUS4886</name>
</gene>